<sequence>MRRLKKQLEAERENRDDLERELAENRKLLDEKDTQMLVMKQRIDRLTRLERQAADQVEPKELEELRERNESLLMRLHEALKQCQDLKTDKGQTDRKMNQLLEENGDLSFKFQGNSVGVRGLETEMQ</sequence>
<organism evidence="1 2">
    <name type="scientific">Sphaerodactylus townsendi</name>
    <dbReference type="NCBI Taxonomy" id="933632"/>
    <lineage>
        <taxon>Eukaryota</taxon>
        <taxon>Metazoa</taxon>
        <taxon>Chordata</taxon>
        <taxon>Craniata</taxon>
        <taxon>Vertebrata</taxon>
        <taxon>Euteleostomi</taxon>
        <taxon>Lepidosauria</taxon>
        <taxon>Squamata</taxon>
        <taxon>Bifurcata</taxon>
        <taxon>Gekkota</taxon>
        <taxon>Sphaerodactylidae</taxon>
        <taxon>Sphaerodactylus</taxon>
    </lineage>
</organism>
<dbReference type="Proteomes" id="UP000827872">
    <property type="component" value="Linkage Group LG04"/>
</dbReference>
<proteinExistence type="predicted"/>
<evidence type="ECO:0000313" key="2">
    <source>
        <dbReference type="Proteomes" id="UP000827872"/>
    </source>
</evidence>
<reference evidence="1" key="1">
    <citation type="submission" date="2021-08" db="EMBL/GenBank/DDBJ databases">
        <title>The first chromosome-level gecko genome reveals the dynamic sex chromosomes of Neotropical dwarf geckos (Sphaerodactylidae: Sphaerodactylus).</title>
        <authorList>
            <person name="Pinto B.J."/>
            <person name="Keating S.E."/>
            <person name="Gamble T."/>
        </authorList>
    </citation>
    <scope>NUCLEOTIDE SEQUENCE</scope>
    <source>
        <strain evidence="1">TG3544</strain>
    </source>
</reference>
<accession>A0ACB8FFL7</accession>
<evidence type="ECO:0000313" key="1">
    <source>
        <dbReference type="EMBL" id="KAH8004116.1"/>
    </source>
</evidence>
<keyword evidence="2" id="KW-1185">Reference proteome</keyword>
<protein>
    <submittedName>
        <fullName evidence="1">Nuclear mitotic apparatus protein 1</fullName>
    </submittedName>
</protein>
<gene>
    <name evidence="1" type="primary">NUMA1</name>
    <name evidence="1" type="ORF">K3G42_003753</name>
</gene>
<name>A0ACB8FFL7_9SAUR</name>
<dbReference type="EMBL" id="CM037617">
    <property type="protein sequence ID" value="KAH8004116.1"/>
    <property type="molecule type" value="Genomic_DNA"/>
</dbReference>
<comment type="caution">
    <text evidence="1">The sequence shown here is derived from an EMBL/GenBank/DDBJ whole genome shotgun (WGS) entry which is preliminary data.</text>
</comment>